<proteinExistence type="predicted"/>
<dbReference type="InterPro" id="IPR025731">
    <property type="entry name" value="YecR-like"/>
</dbReference>
<comment type="caution">
    <text evidence="1">The sequence shown here is derived from an EMBL/GenBank/DDBJ whole genome shotgun (WGS) entry which is preliminary data.</text>
</comment>
<dbReference type="RefSeq" id="WP_051532025.1">
    <property type="nucleotide sequence ID" value="NZ_CP059563.1"/>
</dbReference>
<accession>A0A3P2A5K5</accession>
<keyword evidence="2" id="KW-1185">Reference proteome</keyword>
<dbReference type="EMBL" id="RQYC01000004">
    <property type="protein sequence ID" value="RRD90752.1"/>
    <property type="molecule type" value="Genomic_DNA"/>
</dbReference>
<evidence type="ECO:0000313" key="1">
    <source>
        <dbReference type="EMBL" id="RRD90752.1"/>
    </source>
</evidence>
<dbReference type="Pfam" id="PF13992">
    <property type="entry name" value="YecR"/>
    <property type="match status" value="1"/>
</dbReference>
<protein>
    <submittedName>
        <fullName evidence="1">Uncharacterized protein</fullName>
    </submittedName>
</protein>
<gene>
    <name evidence="1" type="ORF">EII21_03850</name>
</gene>
<dbReference type="PROSITE" id="PS51257">
    <property type="entry name" value="PROKAR_LIPOPROTEIN"/>
    <property type="match status" value="1"/>
</dbReference>
<dbReference type="OrthoDB" id="8607336at2"/>
<organism evidence="1 2">
    <name type="scientific">Conchiformibius steedae</name>
    <dbReference type="NCBI Taxonomy" id="153493"/>
    <lineage>
        <taxon>Bacteria</taxon>
        <taxon>Pseudomonadati</taxon>
        <taxon>Pseudomonadota</taxon>
        <taxon>Betaproteobacteria</taxon>
        <taxon>Neisseriales</taxon>
        <taxon>Neisseriaceae</taxon>
        <taxon>Conchiformibius</taxon>
    </lineage>
</organism>
<name>A0A3P2A5K5_9NEIS</name>
<sequence length="135" mass="15151">MYGKVWVCGLVSVLALASCRSLPEPTDWQAIGGSRADGTVRVAYEKHFKQRLTRNEQQAQHIAYQRCKVWGFTGAESFGGSTRSCVERHPKGVCLIWQHVREYQCTDHHQDKPAAVQKTQDGQGNVIINLSPINK</sequence>
<dbReference type="AlphaFoldDB" id="A0A3P2A5K5"/>
<reference evidence="1 2" key="1">
    <citation type="submission" date="2018-11" db="EMBL/GenBank/DDBJ databases">
        <title>Genomes From Bacteria Associated with the Canine Oral Cavity: a Test Case for Automated Genome-Based Taxonomic Assignment.</title>
        <authorList>
            <person name="Coil D.A."/>
            <person name="Jospin G."/>
            <person name="Darling A.E."/>
            <person name="Wallis C."/>
            <person name="Davis I.J."/>
            <person name="Harris S."/>
            <person name="Eisen J.A."/>
            <person name="Holcombe L.J."/>
            <person name="O'Flynn C."/>
        </authorList>
    </citation>
    <scope>NUCLEOTIDE SEQUENCE [LARGE SCALE GENOMIC DNA]</scope>
    <source>
        <strain evidence="1 2">COT-280</strain>
    </source>
</reference>
<evidence type="ECO:0000313" key="2">
    <source>
        <dbReference type="Proteomes" id="UP000269923"/>
    </source>
</evidence>
<dbReference type="Proteomes" id="UP000269923">
    <property type="component" value="Unassembled WGS sequence"/>
</dbReference>